<accession>A0A168T823</accession>
<sequence length="145" mass="16478">MALDFYWTKRKRTIESPPVSSEDNDSHHSQHHDILLQQQDLRRGQWAPHYSHRLTTRPTVGRLTPPLQCCCRTASSRHSTRSTTSRHHLLSPTRSSLFLMCLSLPISTRFAGMSSIESSLAKSLLIPSPPLTTSSFNYTPMHLLL</sequence>
<evidence type="ECO:0000313" key="3">
    <source>
        <dbReference type="Proteomes" id="UP000078561"/>
    </source>
</evidence>
<feature type="compositionally biased region" description="Basic and acidic residues" evidence="1">
    <location>
        <begin position="24"/>
        <end position="34"/>
    </location>
</feature>
<feature type="region of interest" description="Disordered" evidence="1">
    <location>
        <begin position="15"/>
        <end position="34"/>
    </location>
</feature>
<gene>
    <name evidence="2" type="primary">ABSGL_15331.1 scaffold 16604</name>
</gene>
<evidence type="ECO:0000313" key="2">
    <source>
        <dbReference type="EMBL" id="SAM09630.1"/>
    </source>
</evidence>
<name>A0A168T823_ABSGL</name>
<organism evidence="2">
    <name type="scientific">Absidia glauca</name>
    <name type="common">Pin mould</name>
    <dbReference type="NCBI Taxonomy" id="4829"/>
    <lineage>
        <taxon>Eukaryota</taxon>
        <taxon>Fungi</taxon>
        <taxon>Fungi incertae sedis</taxon>
        <taxon>Mucoromycota</taxon>
        <taxon>Mucoromycotina</taxon>
        <taxon>Mucoromycetes</taxon>
        <taxon>Mucorales</taxon>
        <taxon>Cunninghamellaceae</taxon>
        <taxon>Absidia</taxon>
    </lineage>
</organism>
<dbReference type="InParanoid" id="A0A168T823"/>
<proteinExistence type="predicted"/>
<protein>
    <submittedName>
        <fullName evidence="2">Uncharacterized protein</fullName>
    </submittedName>
</protein>
<dbReference type="EMBL" id="LT555164">
    <property type="protein sequence ID" value="SAM09630.1"/>
    <property type="molecule type" value="Genomic_DNA"/>
</dbReference>
<dbReference type="Proteomes" id="UP000078561">
    <property type="component" value="Unassembled WGS sequence"/>
</dbReference>
<keyword evidence="3" id="KW-1185">Reference proteome</keyword>
<evidence type="ECO:0000256" key="1">
    <source>
        <dbReference type="SAM" id="MobiDB-lite"/>
    </source>
</evidence>
<dbReference type="AlphaFoldDB" id="A0A168T823"/>
<reference evidence="2" key="1">
    <citation type="submission" date="2016-04" db="EMBL/GenBank/DDBJ databases">
        <authorList>
            <person name="Evans L.H."/>
            <person name="Alamgir A."/>
            <person name="Owens N."/>
            <person name="Weber N.D."/>
            <person name="Virtaneva K."/>
            <person name="Barbian K."/>
            <person name="Babar A."/>
            <person name="Rosenke K."/>
        </authorList>
    </citation>
    <scope>NUCLEOTIDE SEQUENCE [LARGE SCALE GENOMIC DNA]</scope>
    <source>
        <strain evidence="2">CBS 101.48</strain>
    </source>
</reference>